<dbReference type="EMBL" id="ML769646">
    <property type="protein sequence ID" value="KAE9390786.1"/>
    <property type="molecule type" value="Genomic_DNA"/>
</dbReference>
<protein>
    <submittedName>
        <fullName evidence="1">Uncharacterized protein</fullName>
    </submittedName>
</protein>
<accession>A0A6A4GZ73</accession>
<dbReference type="Proteomes" id="UP000799118">
    <property type="component" value="Unassembled WGS sequence"/>
</dbReference>
<proteinExistence type="predicted"/>
<gene>
    <name evidence="1" type="ORF">BT96DRAFT_945842</name>
</gene>
<evidence type="ECO:0000313" key="2">
    <source>
        <dbReference type="Proteomes" id="UP000799118"/>
    </source>
</evidence>
<evidence type="ECO:0000313" key="1">
    <source>
        <dbReference type="EMBL" id="KAE9390786.1"/>
    </source>
</evidence>
<name>A0A6A4GZ73_9AGAR</name>
<keyword evidence="2" id="KW-1185">Reference proteome</keyword>
<dbReference type="OrthoDB" id="2364732at2759"/>
<reference evidence="1" key="1">
    <citation type="journal article" date="2019" name="Environ. Microbiol.">
        <title>Fungal ecological strategies reflected in gene transcription - a case study of two litter decomposers.</title>
        <authorList>
            <person name="Barbi F."/>
            <person name="Kohler A."/>
            <person name="Barry K."/>
            <person name="Baskaran P."/>
            <person name="Daum C."/>
            <person name="Fauchery L."/>
            <person name="Ihrmark K."/>
            <person name="Kuo A."/>
            <person name="LaButti K."/>
            <person name="Lipzen A."/>
            <person name="Morin E."/>
            <person name="Grigoriev I.V."/>
            <person name="Henrissat B."/>
            <person name="Lindahl B."/>
            <person name="Martin F."/>
        </authorList>
    </citation>
    <scope>NUCLEOTIDE SEQUENCE</scope>
    <source>
        <strain evidence="1">JB14</strain>
    </source>
</reference>
<sequence>MSSGPALGEGENQEHLFYRLADITAGPAGLARIFTKYFSIGFFSTLGWLNRLSHAKQSRIDVEPSGSFTFGHTLERKELASKILEHVAQDHLILIEAPPCSGKTVLMDNLVEIICTRLKGSTASVDYITEWTDIVVSDNAASAKVRYVPTSHSNPPNVAINNVTDLEMFICSPLRGPFWLFVDESQMSYGDKAFWKTLLLSTCSNISNFWVVAAGSYGSHTGSASHSPVLAPFPVHGLCRIAITPRRVSICGTGQENQDWHISHSKKRHSPEPPVPQGLGRALLVKRGRGHGNAFARDFKGCIRREHSSTRLDFAKYLLAGLGWIGYWREGLEALDYSALHRSFWWVERRVLRFIVYGEHRGFLLEGNQGDVTRTWRDSVHY</sequence>
<dbReference type="AlphaFoldDB" id="A0A6A4GZ73"/>
<organism evidence="1 2">
    <name type="scientific">Gymnopus androsaceus JB14</name>
    <dbReference type="NCBI Taxonomy" id="1447944"/>
    <lineage>
        <taxon>Eukaryota</taxon>
        <taxon>Fungi</taxon>
        <taxon>Dikarya</taxon>
        <taxon>Basidiomycota</taxon>
        <taxon>Agaricomycotina</taxon>
        <taxon>Agaricomycetes</taxon>
        <taxon>Agaricomycetidae</taxon>
        <taxon>Agaricales</taxon>
        <taxon>Marasmiineae</taxon>
        <taxon>Omphalotaceae</taxon>
        <taxon>Gymnopus</taxon>
    </lineage>
</organism>